<feature type="region of interest" description="Disordered" evidence="3">
    <location>
        <begin position="1"/>
        <end position="26"/>
    </location>
</feature>
<evidence type="ECO:0000259" key="4">
    <source>
        <dbReference type="PROSITE" id="PS50137"/>
    </source>
</evidence>
<name>A0AAW0MSW3_9GOBI</name>
<dbReference type="GO" id="GO:0030422">
    <property type="term" value="P:siRNA processing"/>
    <property type="evidence" value="ECO:0007669"/>
    <property type="project" value="TreeGrafter"/>
</dbReference>
<dbReference type="Proteomes" id="UP001460270">
    <property type="component" value="Unassembled WGS sequence"/>
</dbReference>
<dbReference type="AlphaFoldDB" id="A0AAW0MSW3"/>
<dbReference type="PROSITE" id="PS50137">
    <property type="entry name" value="DS_RBD"/>
    <property type="match status" value="2"/>
</dbReference>
<keyword evidence="1 2" id="KW-0694">RNA-binding</keyword>
<comment type="caution">
    <text evidence="5">The sequence shown here is derived from an EMBL/GenBank/DDBJ whole genome shotgun (WGS) entry which is preliminary data.</text>
</comment>
<feature type="domain" description="DRBM" evidence="4">
    <location>
        <begin position="21"/>
        <end position="41"/>
    </location>
</feature>
<dbReference type="GO" id="GO:0005737">
    <property type="term" value="C:cytoplasm"/>
    <property type="evidence" value="ECO:0007669"/>
    <property type="project" value="TreeGrafter"/>
</dbReference>
<dbReference type="GO" id="GO:0070578">
    <property type="term" value="C:RISC-loading complex"/>
    <property type="evidence" value="ECO:0007669"/>
    <property type="project" value="TreeGrafter"/>
</dbReference>
<dbReference type="GO" id="GO:0070920">
    <property type="term" value="P:regulation of regulatory ncRNA processing"/>
    <property type="evidence" value="ECO:0007669"/>
    <property type="project" value="TreeGrafter"/>
</dbReference>
<evidence type="ECO:0000256" key="3">
    <source>
        <dbReference type="SAM" id="MobiDB-lite"/>
    </source>
</evidence>
<sequence length="147" mass="16349">MATQQNDLMSTASYKNDLTQGSTKKEARARAASNILQPLKQMCLSLQKNQAPVRERSKETVFCSTNPQAVPIPVSRQQTFRDDLQPCGCLSEVVQARGMTYPEYTLLESKRLPWGWLFTMRVSVPGESAIGTGPTKKAAKITLQHSF</sequence>
<organism evidence="5 6">
    <name type="scientific">Mugilogobius chulae</name>
    <name type="common">yellowstripe goby</name>
    <dbReference type="NCBI Taxonomy" id="88201"/>
    <lineage>
        <taxon>Eukaryota</taxon>
        <taxon>Metazoa</taxon>
        <taxon>Chordata</taxon>
        <taxon>Craniata</taxon>
        <taxon>Vertebrata</taxon>
        <taxon>Euteleostomi</taxon>
        <taxon>Actinopterygii</taxon>
        <taxon>Neopterygii</taxon>
        <taxon>Teleostei</taxon>
        <taxon>Neoteleostei</taxon>
        <taxon>Acanthomorphata</taxon>
        <taxon>Gobiaria</taxon>
        <taxon>Gobiiformes</taxon>
        <taxon>Gobioidei</taxon>
        <taxon>Gobiidae</taxon>
        <taxon>Gobionellinae</taxon>
        <taxon>Mugilogobius</taxon>
    </lineage>
</organism>
<dbReference type="InterPro" id="IPR051247">
    <property type="entry name" value="RLC_Component"/>
</dbReference>
<keyword evidence="6" id="KW-1185">Reference proteome</keyword>
<evidence type="ECO:0000313" key="6">
    <source>
        <dbReference type="Proteomes" id="UP001460270"/>
    </source>
</evidence>
<gene>
    <name evidence="5" type="ORF">WMY93_030030</name>
</gene>
<dbReference type="PANTHER" id="PTHR46205:SF3">
    <property type="entry name" value="LOQUACIOUS, ISOFORM B"/>
    <property type="match status" value="1"/>
</dbReference>
<dbReference type="Gene3D" id="3.30.160.20">
    <property type="match status" value="1"/>
</dbReference>
<dbReference type="GO" id="GO:0003725">
    <property type="term" value="F:double-stranded RNA binding"/>
    <property type="evidence" value="ECO:0007669"/>
    <property type="project" value="TreeGrafter"/>
</dbReference>
<dbReference type="EMBL" id="JBBPFD010000022">
    <property type="protein sequence ID" value="KAK7881621.1"/>
    <property type="molecule type" value="Genomic_DNA"/>
</dbReference>
<feature type="compositionally biased region" description="Polar residues" evidence="3">
    <location>
        <begin position="1"/>
        <end position="22"/>
    </location>
</feature>
<dbReference type="GO" id="GO:0016442">
    <property type="term" value="C:RISC complex"/>
    <property type="evidence" value="ECO:0007669"/>
    <property type="project" value="TreeGrafter"/>
</dbReference>
<feature type="domain" description="DRBM" evidence="4">
    <location>
        <begin position="85"/>
        <end position="147"/>
    </location>
</feature>
<evidence type="ECO:0000256" key="2">
    <source>
        <dbReference type="PROSITE-ProRule" id="PRU00266"/>
    </source>
</evidence>
<dbReference type="InterPro" id="IPR014720">
    <property type="entry name" value="dsRBD_dom"/>
</dbReference>
<proteinExistence type="predicted"/>
<evidence type="ECO:0000313" key="5">
    <source>
        <dbReference type="EMBL" id="KAK7881621.1"/>
    </source>
</evidence>
<protein>
    <recommendedName>
        <fullName evidence="4">DRBM domain-containing protein</fullName>
    </recommendedName>
</protein>
<dbReference type="GO" id="GO:0035197">
    <property type="term" value="F:siRNA binding"/>
    <property type="evidence" value="ECO:0007669"/>
    <property type="project" value="TreeGrafter"/>
</dbReference>
<reference evidence="6" key="1">
    <citation type="submission" date="2024-04" db="EMBL/GenBank/DDBJ databases">
        <title>Salinicola lusitanus LLJ914,a marine bacterium isolated from the Okinawa Trough.</title>
        <authorList>
            <person name="Li J."/>
        </authorList>
    </citation>
    <scope>NUCLEOTIDE SEQUENCE [LARGE SCALE GENOMIC DNA]</scope>
</reference>
<dbReference type="SUPFAM" id="SSF54768">
    <property type="entry name" value="dsRNA-binding domain-like"/>
    <property type="match status" value="1"/>
</dbReference>
<evidence type="ECO:0000256" key="1">
    <source>
        <dbReference type="ARBA" id="ARBA00022884"/>
    </source>
</evidence>
<accession>A0AAW0MSW3</accession>
<dbReference type="PANTHER" id="PTHR46205">
    <property type="entry name" value="LOQUACIOUS, ISOFORM B"/>
    <property type="match status" value="1"/>
</dbReference>
<dbReference type="GO" id="GO:0005634">
    <property type="term" value="C:nucleus"/>
    <property type="evidence" value="ECO:0007669"/>
    <property type="project" value="TreeGrafter"/>
</dbReference>